<dbReference type="AlphaFoldDB" id="A0AAE0TPX1"/>
<evidence type="ECO:0000313" key="2">
    <source>
        <dbReference type="Proteomes" id="UP001274830"/>
    </source>
</evidence>
<keyword evidence="2" id="KW-1185">Reference proteome</keyword>
<dbReference type="Proteomes" id="UP001274830">
    <property type="component" value="Unassembled WGS sequence"/>
</dbReference>
<name>A0AAE0TPX1_9PEZI</name>
<comment type="caution">
    <text evidence="1">The sequence shown here is derived from an EMBL/GenBank/DDBJ whole genome shotgun (WGS) entry which is preliminary data.</text>
</comment>
<dbReference type="EMBL" id="JAUTXT010000048">
    <property type="protein sequence ID" value="KAK3671015.1"/>
    <property type="molecule type" value="Genomic_DNA"/>
</dbReference>
<organism evidence="1 2">
    <name type="scientific">Recurvomyces mirabilis</name>
    <dbReference type="NCBI Taxonomy" id="574656"/>
    <lineage>
        <taxon>Eukaryota</taxon>
        <taxon>Fungi</taxon>
        <taxon>Dikarya</taxon>
        <taxon>Ascomycota</taxon>
        <taxon>Pezizomycotina</taxon>
        <taxon>Dothideomycetes</taxon>
        <taxon>Dothideomycetidae</taxon>
        <taxon>Mycosphaerellales</taxon>
        <taxon>Teratosphaeriaceae</taxon>
        <taxon>Recurvomyces</taxon>
    </lineage>
</organism>
<gene>
    <name evidence="1" type="ORF">LTR78_009133</name>
</gene>
<protein>
    <submittedName>
        <fullName evidence="1">Uncharacterized protein</fullName>
    </submittedName>
</protein>
<reference evidence="1" key="1">
    <citation type="submission" date="2023-07" db="EMBL/GenBank/DDBJ databases">
        <title>Black Yeasts Isolated from many extreme environments.</title>
        <authorList>
            <person name="Coleine C."/>
            <person name="Stajich J.E."/>
            <person name="Selbmann L."/>
        </authorList>
    </citation>
    <scope>NUCLEOTIDE SEQUENCE</scope>
    <source>
        <strain evidence="1">CCFEE 5485</strain>
    </source>
</reference>
<accession>A0AAE0TPX1</accession>
<sequence length="379" mass="38468">MSVTMITSSSTSRIIDSNSPVPPVVSVASTSCVSSAVGGLSSATSTIRPTTTTISPTTSQIQQKSSGKQELSSIIALPLVTSTLLPSSLGLASPAAASTITTTRTTDDGLAAPALSILLSAETPATATAKTQSHFIVGTHTVTAGAQEFTVFGTVVSDASSATELIIGSSTILPLQTSPSADLLLTLKPGGPAITLSDTLIGLATSTTKLVVGSSTIPLFPRPERTTIPDITLGSTVLTPDSDSVYTLGSQILSPGGPAITVSGTEYTLATDGGELLVGSSTEVLTTTGTGVYVWSNIGASSISSGTLVSPASTTTTSASQSRSGVLCQQQREYVSSRHNCIQCSIRHLKYTPCLELLLPPSRHGSVRSLASRRGNGNV</sequence>
<proteinExistence type="predicted"/>
<evidence type="ECO:0000313" key="1">
    <source>
        <dbReference type="EMBL" id="KAK3671015.1"/>
    </source>
</evidence>